<proteinExistence type="predicted"/>
<name>A0ABU5WCP0_AERCA</name>
<organism evidence="1 2">
    <name type="scientific">Aeromonas caviae</name>
    <name type="common">Aeromonas punctata</name>
    <dbReference type="NCBI Taxonomy" id="648"/>
    <lineage>
        <taxon>Bacteria</taxon>
        <taxon>Pseudomonadati</taxon>
        <taxon>Pseudomonadota</taxon>
        <taxon>Gammaproteobacteria</taxon>
        <taxon>Aeromonadales</taxon>
        <taxon>Aeromonadaceae</taxon>
        <taxon>Aeromonas</taxon>
    </lineage>
</organism>
<keyword evidence="2" id="KW-1185">Reference proteome</keyword>
<dbReference type="Proteomes" id="UP001304847">
    <property type="component" value="Unassembled WGS sequence"/>
</dbReference>
<comment type="caution">
    <text evidence="1">The sequence shown here is derived from an EMBL/GenBank/DDBJ whole genome shotgun (WGS) entry which is preliminary data.</text>
</comment>
<dbReference type="EMBL" id="JAYGOJ010000251">
    <property type="protein sequence ID" value="MEA9438678.1"/>
    <property type="molecule type" value="Genomic_DNA"/>
</dbReference>
<accession>A0ABU5WCP0</accession>
<dbReference type="InterPro" id="IPR053860">
    <property type="entry name" value="DUF6932"/>
</dbReference>
<dbReference type="Pfam" id="PF22014">
    <property type="entry name" value="DUF6932"/>
    <property type="match status" value="1"/>
</dbReference>
<sequence>MTTVPIPAWNAVGLLPPINQANPTSYERSPYSVAILDVVMRFGTSPERCRVLEGFLDYRAALHGMGLVRGFQWLDGSFTEQVETLERRPPRDIDVVSFLHTPEDFEPSAAQLQVFDHDYAKASFLVDSYIVALTELEPEDIVQQSAYWYSMWSHRRDNAWKGYLQIDLNPAHDADARDRLNQLNTPEVQS</sequence>
<gene>
    <name evidence="1" type="ORF">VCX44_23505</name>
</gene>
<dbReference type="RefSeq" id="WP_270806055.1">
    <property type="nucleotide sequence ID" value="NZ_JAYGOJ010000251.1"/>
</dbReference>
<reference evidence="1 2" key="1">
    <citation type="submission" date="2023-12" db="EMBL/GenBank/DDBJ databases">
        <title>Characterization of antibiotic resistance in Aeromonas spp. in hospital effluent.</title>
        <authorList>
            <person name="Negoseki B.R.S."/>
            <person name="Krul D."/>
            <person name="Siqueira A.C."/>
            <person name="Almeida M."/>
            <person name="Mesa D."/>
            <person name="Conte D."/>
            <person name="Dalla-Costa L.M."/>
        </authorList>
    </citation>
    <scope>NUCLEOTIDE SEQUENCE [LARGE SCALE GENOMIC DNA]</scope>
    <source>
        <strain evidence="1 2">36v</strain>
    </source>
</reference>
<protein>
    <submittedName>
        <fullName evidence="1">Uncharacterized protein</fullName>
    </submittedName>
</protein>
<evidence type="ECO:0000313" key="2">
    <source>
        <dbReference type="Proteomes" id="UP001304847"/>
    </source>
</evidence>
<evidence type="ECO:0000313" key="1">
    <source>
        <dbReference type="EMBL" id="MEA9438678.1"/>
    </source>
</evidence>